<evidence type="ECO:0000313" key="1">
    <source>
        <dbReference type="EMBL" id="JAE17439.1"/>
    </source>
</evidence>
<reference evidence="1" key="2">
    <citation type="journal article" date="2015" name="Data Brief">
        <title>Shoot transcriptome of the giant reed, Arundo donax.</title>
        <authorList>
            <person name="Barrero R.A."/>
            <person name="Guerrero F.D."/>
            <person name="Moolhuijzen P."/>
            <person name="Goolsby J.A."/>
            <person name="Tidwell J."/>
            <person name="Bellgard S.E."/>
            <person name="Bellgard M.I."/>
        </authorList>
    </citation>
    <scope>NUCLEOTIDE SEQUENCE</scope>
    <source>
        <tissue evidence="1">Shoot tissue taken approximately 20 cm above the soil surface</tissue>
    </source>
</reference>
<protein>
    <submittedName>
        <fullName evidence="1">Uncharacterized protein</fullName>
    </submittedName>
</protein>
<name>A0A0A9G1S9_ARUDO</name>
<proteinExistence type="predicted"/>
<accession>A0A0A9G1S9</accession>
<reference evidence="1" key="1">
    <citation type="submission" date="2014-09" db="EMBL/GenBank/DDBJ databases">
        <authorList>
            <person name="Magalhaes I.L.F."/>
            <person name="Oliveira U."/>
            <person name="Santos F.R."/>
            <person name="Vidigal T.H.D.A."/>
            <person name="Brescovit A.D."/>
            <person name="Santos A.J."/>
        </authorList>
    </citation>
    <scope>NUCLEOTIDE SEQUENCE</scope>
    <source>
        <tissue evidence="1">Shoot tissue taken approximately 20 cm above the soil surface</tissue>
    </source>
</reference>
<dbReference type="EMBL" id="GBRH01180457">
    <property type="protein sequence ID" value="JAE17439.1"/>
    <property type="molecule type" value="Transcribed_RNA"/>
</dbReference>
<sequence length="55" mass="6108">MEKHKAPKILCEDELLQVLGMEQHLVQFEPMAASRIEEAANASELQQADAADLES</sequence>
<organism evidence="1">
    <name type="scientific">Arundo donax</name>
    <name type="common">Giant reed</name>
    <name type="synonym">Donax arundinaceus</name>
    <dbReference type="NCBI Taxonomy" id="35708"/>
    <lineage>
        <taxon>Eukaryota</taxon>
        <taxon>Viridiplantae</taxon>
        <taxon>Streptophyta</taxon>
        <taxon>Embryophyta</taxon>
        <taxon>Tracheophyta</taxon>
        <taxon>Spermatophyta</taxon>
        <taxon>Magnoliopsida</taxon>
        <taxon>Liliopsida</taxon>
        <taxon>Poales</taxon>
        <taxon>Poaceae</taxon>
        <taxon>PACMAD clade</taxon>
        <taxon>Arundinoideae</taxon>
        <taxon>Arundineae</taxon>
        <taxon>Arundo</taxon>
    </lineage>
</organism>
<dbReference type="AlphaFoldDB" id="A0A0A9G1S9"/>